<dbReference type="Pfam" id="PF02518">
    <property type="entry name" value="HATPase_c"/>
    <property type="match status" value="1"/>
</dbReference>
<organism evidence="9 10">
    <name type="scientific">Geoanaerobacter pelophilus</name>
    <dbReference type="NCBI Taxonomy" id="60036"/>
    <lineage>
        <taxon>Bacteria</taxon>
        <taxon>Pseudomonadati</taxon>
        <taxon>Thermodesulfobacteriota</taxon>
        <taxon>Desulfuromonadia</taxon>
        <taxon>Geobacterales</taxon>
        <taxon>Geobacteraceae</taxon>
        <taxon>Geoanaerobacter</taxon>
    </lineage>
</organism>
<dbReference type="Proteomes" id="UP000811899">
    <property type="component" value="Unassembled WGS sequence"/>
</dbReference>
<dbReference type="Gene3D" id="3.40.50.2300">
    <property type="match status" value="1"/>
</dbReference>
<dbReference type="PROSITE" id="PS50109">
    <property type="entry name" value="HIS_KIN"/>
    <property type="match status" value="1"/>
</dbReference>
<dbReference type="Gene3D" id="3.30.565.10">
    <property type="entry name" value="Histidine kinase-like ATPase, C-terminal domain"/>
    <property type="match status" value="1"/>
</dbReference>
<dbReference type="SUPFAM" id="SSF55874">
    <property type="entry name" value="ATPase domain of HSP90 chaperone/DNA topoisomerase II/histidine kinase"/>
    <property type="match status" value="1"/>
</dbReference>
<evidence type="ECO:0000313" key="10">
    <source>
        <dbReference type="Proteomes" id="UP000811899"/>
    </source>
</evidence>
<keyword evidence="3 6" id="KW-0597">Phosphoprotein</keyword>
<evidence type="ECO:0000256" key="4">
    <source>
        <dbReference type="ARBA" id="ARBA00022679"/>
    </source>
</evidence>
<dbReference type="InterPro" id="IPR001789">
    <property type="entry name" value="Sig_transdc_resp-reg_receiver"/>
</dbReference>
<dbReference type="SMART" id="SM00388">
    <property type="entry name" value="HisKA"/>
    <property type="match status" value="1"/>
</dbReference>
<dbReference type="FunFam" id="3.30.565.10:FF:000006">
    <property type="entry name" value="Sensor histidine kinase WalK"/>
    <property type="match status" value="1"/>
</dbReference>
<dbReference type="SMART" id="SM00448">
    <property type="entry name" value="REC"/>
    <property type="match status" value="1"/>
</dbReference>
<dbReference type="EC" id="2.7.13.3" evidence="2"/>
<dbReference type="InterPro" id="IPR004358">
    <property type="entry name" value="Sig_transdc_His_kin-like_C"/>
</dbReference>
<evidence type="ECO:0000313" key="9">
    <source>
        <dbReference type="EMBL" id="MBT0664235.1"/>
    </source>
</evidence>
<feature type="domain" description="Histidine kinase" evidence="7">
    <location>
        <begin position="156"/>
        <end position="374"/>
    </location>
</feature>
<evidence type="ECO:0000256" key="1">
    <source>
        <dbReference type="ARBA" id="ARBA00000085"/>
    </source>
</evidence>
<dbReference type="SUPFAM" id="SSF52172">
    <property type="entry name" value="CheY-like"/>
    <property type="match status" value="1"/>
</dbReference>
<dbReference type="InterPro" id="IPR003594">
    <property type="entry name" value="HATPase_dom"/>
</dbReference>
<dbReference type="CDD" id="cd00075">
    <property type="entry name" value="HATPase"/>
    <property type="match status" value="1"/>
</dbReference>
<feature type="modified residue" description="4-aspartylphosphate" evidence="6">
    <location>
        <position position="66"/>
    </location>
</feature>
<evidence type="ECO:0000259" key="7">
    <source>
        <dbReference type="PROSITE" id="PS50109"/>
    </source>
</evidence>
<keyword evidence="10" id="KW-1185">Reference proteome</keyword>
<sequence length="379" mass="41661">MDLSQTQSSVPVKGDGTKTILIVDDEAIIRDLCSRALKGYHVLEASDGTDALSLFEQGGIDVILTDVMMPKMSGLDLLKRVKEIDPTSVVIIMTGFAEKEVILNALKDDADDFIAKPLNLLQLKTAVDKALVKKELKEELASLKNLDRLKTNFLSLISHKFRTPITAISLFLQNLSTGLFDQEDDIYRQNVKMVYNEACYLERMVAELLTFSRVMANGESLRLERCDMATVIMQAIAESREVLSKTSLQSVLDIEPLPPVSADREKLGFAIRQIIENAYKFSGETGTVTISLKASGDRAVLQVRDSGAGISREELPKIFEKFYQVDPANTGQVRGFGLGLYYAREFVRLHGGTISIESEAGKGTCASITIPLNDGMPAG</sequence>
<dbReference type="Pfam" id="PF00072">
    <property type="entry name" value="Response_reg"/>
    <property type="match status" value="1"/>
</dbReference>
<evidence type="ECO:0000256" key="5">
    <source>
        <dbReference type="ARBA" id="ARBA00022777"/>
    </source>
</evidence>
<evidence type="ECO:0000256" key="2">
    <source>
        <dbReference type="ARBA" id="ARBA00012438"/>
    </source>
</evidence>
<accession>A0AAW4L3Y3</accession>
<dbReference type="Pfam" id="PF00512">
    <property type="entry name" value="HisKA"/>
    <property type="match status" value="1"/>
</dbReference>
<dbReference type="AlphaFoldDB" id="A0AAW4L3Y3"/>
<evidence type="ECO:0000256" key="6">
    <source>
        <dbReference type="PROSITE-ProRule" id="PRU00169"/>
    </source>
</evidence>
<dbReference type="PRINTS" id="PR00344">
    <property type="entry name" value="BCTRLSENSOR"/>
</dbReference>
<name>A0AAW4L3Y3_9BACT</name>
<keyword evidence="4" id="KW-0808">Transferase</keyword>
<keyword evidence="5" id="KW-0418">Kinase</keyword>
<dbReference type="Gene3D" id="1.10.287.130">
    <property type="match status" value="1"/>
</dbReference>
<reference evidence="9 10" key="1">
    <citation type="submission" date="2021-05" db="EMBL/GenBank/DDBJ databases">
        <title>The draft genome of Geobacter pelophilus DSM 12255.</title>
        <authorList>
            <person name="Xu Z."/>
            <person name="Masuda Y."/>
            <person name="Itoh H."/>
            <person name="Senoo K."/>
        </authorList>
    </citation>
    <scope>NUCLEOTIDE SEQUENCE [LARGE SCALE GENOMIC DNA]</scope>
    <source>
        <strain evidence="9 10">DSM 12255</strain>
    </source>
</reference>
<dbReference type="PANTHER" id="PTHR43547:SF2">
    <property type="entry name" value="HYBRID SIGNAL TRANSDUCTION HISTIDINE KINASE C"/>
    <property type="match status" value="1"/>
</dbReference>
<comment type="caution">
    <text evidence="9">The sequence shown here is derived from an EMBL/GenBank/DDBJ whole genome shotgun (WGS) entry which is preliminary data.</text>
</comment>
<evidence type="ECO:0000256" key="3">
    <source>
        <dbReference type="ARBA" id="ARBA00022553"/>
    </source>
</evidence>
<dbReference type="EMBL" id="JAHCVJ010000002">
    <property type="protein sequence ID" value="MBT0664235.1"/>
    <property type="molecule type" value="Genomic_DNA"/>
</dbReference>
<feature type="domain" description="Response regulatory" evidence="8">
    <location>
        <begin position="19"/>
        <end position="131"/>
    </location>
</feature>
<dbReference type="InterPro" id="IPR011006">
    <property type="entry name" value="CheY-like_superfamily"/>
</dbReference>
<evidence type="ECO:0000259" key="8">
    <source>
        <dbReference type="PROSITE" id="PS50110"/>
    </source>
</evidence>
<dbReference type="InterPro" id="IPR036890">
    <property type="entry name" value="HATPase_C_sf"/>
</dbReference>
<dbReference type="InterPro" id="IPR003661">
    <property type="entry name" value="HisK_dim/P_dom"/>
</dbReference>
<proteinExistence type="predicted"/>
<dbReference type="GO" id="GO:0000155">
    <property type="term" value="F:phosphorelay sensor kinase activity"/>
    <property type="evidence" value="ECO:0007669"/>
    <property type="project" value="InterPro"/>
</dbReference>
<dbReference type="PROSITE" id="PS50110">
    <property type="entry name" value="RESPONSE_REGULATORY"/>
    <property type="match status" value="1"/>
</dbReference>
<dbReference type="RefSeq" id="WP_214170994.1">
    <property type="nucleotide sequence ID" value="NZ_JAHCVJ010000002.1"/>
</dbReference>
<dbReference type="InterPro" id="IPR005467">
    <property type="entry name" value="His_kinase_dom"/>
</dbReference>
<gene>
    <name evidence="9" type="ORF">KI809_07960</name>
</gene>
<dbReference type="PANTHER" id="PTHR43547">
    <property type="entry name" value="TWO-COMPONENT HISTIDINE KINASE"/>
    <property type="match status" value="1"/>
</dbReference>
<dbReference type="CDD" id="cd00082">
    <property type="entry name" value="HisKA"/>
    <property type="match status" value="1"/>
</dbReference>
<dbReference type="SMART" id="SM00387">
    <property type="entry name" value="HATPase_c"/>
    <property type="match status" value="1"/>
</dbReference>
<comment type="catalytic activity">
    <reaction evidence="1">
        <text>ATP + protein L-histidine = ADP + protein N-phospho-L-histidine.</text>
        <dbReference type="EC" id="2.7.13.3"/>
    </reaction>
</comment>
<protein>
    <recommendedName>
        <fullName evidence="2">histidine kinase</fullName>
        <ecNumber evidence="2">2.7.13.3</ecNumber>
    </recommendedName>
</protein>